<dbReference type="AlphaFoldDB" id="A0A2G9UJV2"/>
<gene>
    <name evidence="2" type="ORF">TELCIR_07625</name>
</gene>
<reference evidence="2 3" key="1">
    <citation type="submission" date="2015-09" db="EMBL/GenBank/DDBJ databases">
        <title>Draft genome of the parasitic nematode Teladorsagia circumcincta isolate WARC Sus (inbred).</title>
        <authorList>
            <person name="Mitreva M."/>
        </authorList>
    </citation>
    <scope>NUCLEOTIDE SEQUENCE [LARGE SCALE GENOMIC DNA]</scope>
    <source>
        <strain evidence="2 3">S</strain>
    </source>
</reference>
<evidence type="ECO:0000313" key="2">
    <source>
        <dbReference type="EMBL" id="PIO70525.1"/>
    </source>
</evidence>
<dbReference type="Proteomes" id="UP000230423">
    <property type="component" value="Unassembled WGS sequence"/>
</dbReference>
<feature type="signal peptide" evidence="1">
    <location>
        <begin position="1"/>
        <end position="15"/>
    </location>
</feature>
<keyword evidence="3" id="KW-1185">Reference proteome</keyword>
<proteinExistence type="predicted"/>
<dbReference type="EMBL" id="KZ346245">
    <property type="protein sequence ID" value="PIO70525.1"/>
    <property type="molecule type" value="Genomic_DNA"/>
</dbReference>
<sequence>MAILILLLLALSTSAQDSHNGTHTDGVSSMSPGADFQQPPFADLTYTGSTLQPLAPLLMEQTTQPATSSTTVLPLPVNRVRNTYDKKFSISKESTDIEILQLIHDILAHLGSTFDLYGKAEACVYGESVCETTAR</sequence>
<accession>A0A2G9UJV2</accession>
<keyword evidence="1" id="KW-0732">Signal</keyword>
<feature type="chain" id="PRO_5013722140" evidence="1">
    <location>
        <begin position="16"/>
        <end position="135"/>
    </location>
</feature>
<evidence type="ECO:0000256" key="1">
    <source>
        <dbReference type="SAM" id="SignalP"/>
    </source>
</evidence>
<organism evidence="2 3">
    <name type="scientific">Teladorsagia circumcincta</name>
    <name type="common">Brown stomach worm</name>
    <name type="synonym">Ostertagia circumcincta</name>
    <dbReference type="NCBI Taxonomy" id="45464"/>
    <lineage>
        <taxon>Eukaryota</taxon>
        <taxon>Metazoa</taxon>
        <taxon>Ecdysozoa</taxon>
        <taxon>Nematoda</taxon>
        <taxon>Chromadorea</taxon>
        <taxon>Rhabditida</taxon>
        <taxon>Rhabditina</taxon>
        <taxon>Rhabditomorpha</taxon>
        <taxon>Strongyloidea</taxon>
        <taxon>Trichostrongylidae</taxon>
        <taxon>Teladorsagia</taxon>
    </lineage>
</organism>
<name>A0A2G9UJV2_TELCI</name>
<evidence type="ECO:0000313" key="3">
    <source>
        <dbReference type="Proteomes" id="UP000230423"/>
    </source>
</evidence>
<protein>
    <submittedName>
        <fullName evidence="2">Uncharacterized protein</fullName>
    </submittedName>
</protein>